<evidence type="ECO:0000256" key="3">
    <source>
        <dbReference type="ARBA" id="ARBA00022487"/>
    </source>
</evidence>
<evidence type="ECO:0000313" key="5">
    <source>
        <dbReference type="EMBL" id="BBG28006.1"/>
    </source>
</evidence>
<dbReference type="Pfam" id="PF00756">
    <property type="entry name" value="Esterase"/>
    <property type="match status" value="1"/>
</dbReference>
<dbReference type="Proteomes" id="UP000325030">
    <property type="component" value="Chromosome"/>
</dbReference>
<keyword evidence="3" id="KW-0719">Serine esterase</keyword>
<dbReference type="GO" id="GO:0052689">
    <property type="term" value="F:carboxylic ester hydrolase activity"/>
    <property type="evidence" value="ECO:0007669"/>
    <property type="project" value="UniProtKB-KW"/>
</dbReference>
<protein>
    <recommendedName>
        <fullName evidence="2">S-formylglutathione hydrolase</fullName>
        <ecNumber evidence="2">3.1.2.12</ecNumber>
    </recommendedName>
</protein>
<dbReference type="GO" id="GO:0018738">
    <property type="term" value="F:S-formylglutathione hydrolase activity"/>
    <property type="evidence" value="ECO:0007669"/>
    <property type="project" value="UniProtKB-EC"/>
</dbReference>
<dbReference type="EC" id="3.1.2.12" evidence="2"/>
<dbReference type="GO" id="GO:0005829">
    <property type="term" value="C:cytosol"/>
    <property type="evidence" value="ECO:0007669"/>
    <property type="project" value="TreeGrafter"/>
</dbReference>
<evidence type="ECO:0000256" key="1">
    <source>
        <dbReference type="ARBA" id="ARBA00005622"/>
    </source>
</evidence>
<gene>
    <name evidence="5" type="ORF">IC007_2561</name>
</gene>
<dbReference type="GO" id="GO:0046294">
    <property type="term" value="P:formaldehyde catabolic process"/>
    <property type="evidence" value="ECO:0007669"/>
    <property type="project" value="InterPro"/>
</dbReference>
<keyword evidence="4" id="KW-0378">Hydrolase</keyword>
<evidence type="ECO:0000256" key="4">
    <source>
        <dbReference type="ARBA" id="ARBA00022801"/>
    </source>
</evidence>
<comment type="similarity">
    <text evidence="1">Belongs to the esterase D family.</text>
</comment>
<name>A0A510E6A5_9CREN</name>
<organism evidence="5 6">
    <name type="scientific">Sulfuracidifex tepidarius</name>
    <dbReference type="NCBI Taxonomy" id="1294262"/>
    <lineage>
        <taxon>Archaea</taxon>
        <taxon>Thermoproteota</taxon>
        <taxon>Thermoprotei</taxon>
        <taxon>Sulfolobales</taxon>
        <taxon>Sulfolobaceae</taxon>
        <taxon>Sulfuracidifex</taxon>
    </lineage>
</organism>
<dbReference type="GeneID" id="41718833"/>
<dbReference type="PANTHER" id="PTHR10061:SF0">
    <property type="entry name" value="S-FORMYLGLUTATHIONE HYDROLASE"/>
    <property type="match status" value="1"/>
</dbReference>
<evidence type="ECO:0000256" key="2">
    <source>
        <dbReference type="ARBA" id="ARBA00012479"/>
    </source>
</evidence>
<dbReference type="RefSeq" id="WP_149565058.1">
    <property type="nucleotide sequence ID" value="NZ_AP018930.1"/>
</dbReference>
<dbReference type="Gene3D" id="3.40.50.1820">
    <property type="entry name" value="alpha/beta hydrolase"/>
    <property type="match status" value="1"/>
</dbReference>
<sequence length="321" mass="37067">MNLKLVEFESESLKDNPLKDPYKRKVAVIEPENPQGKPLIIYLSGFLSSSLSMLNYDPFSEDMKTRLERMKAEGKSNGVVMVLPDTFTKMGGNQYLNSSAVGKYEDYVMEVVKTLSETYKTDKIGIMGKSSGGYGSVMIGMKHKEIRAIADHSGDAYFEYIYIPEFPVAIERLGRFSSWREWFTTFWNRETKKRRDELTTLMILAMSAFYSPRGEDVELPFSLETGEIVEDVWKRWVEKDPVRALKNYVTALREKEVVYIDVGKRDEYNIQYGSRIIHSILSKSGVDHVYEEFDGGHHDTSFRYDYSIAILEKYLNDGEKQ</sequence>
<dbReference type="InterPro" id="IPR000801">
    <property type="entry name" value="Esterase-like"/>
</dbReference>
<reference evidence="6" key="1">
    <citation type="submission" date="2018-09" db="EMBL/GenBank/DDBJ databases">
        <title>Complete Genome Sequencing of Sulfolobus sp. JCM 16834.</title>
        <authorList>
            <person name="Kato S."/>
            <person name="Itoh T."/>
            <person name="Ohkuma M."/>
        </authorList>
    </citation>
    <scope>NUCLEOTIDE SEQUENCE [LARGE SCALE GENOMIC DNA]</scope>
    <source>
        <strain evidence="6">IC-007</strain>
    </source>
</reference>
<dbReference type="InterPro" id="IPR014186">
    <property type="entry name" value="S-formylglutathione_hydrol"/>
</dbReference>
<dbReference type="AlphaFoldDB" id="A0A510E6A5"/>
<dbReference type="PANTHER" id="PTHR10061">
    <property type="entry name" value="S-FORMYLGLUTATHIONE HYDROLASE"/>
    <property type="match status" value="1"/>
</dbReference>
<proteinExistence type="inferred from homology"/>
<dbReference type="SUPFAM" id="SSF53474">
    <property type="entry name" value="alpha/beta-Hydrolases"/>
    <property type="match status" value="1"/>
</dbReference>
<dbReference type="InterPro" id="IPR029058">
    <property type="entry name" value="AB_hydrolase_fold"/>
</dbReference>
<evidence type="ECO:0000313" key="6">
    <source>
        <dbReference type="Proteomes" id="UP000325030"/>
    </source>
</evidence>
<dbReference type="EMBL" id="AP018930">
    <property type="protein sequence ID" value="BBG28006.1"/>
    <property type="molecule type" value="Genomic_DNA"/>
</dbReference>
<accession>A0A510E6A5</accession>